<dbReference type="EMBL" id="VHSH01000004">
    <property type="protein sequence ID" value="TQV79850.1"/>
    <property type="molecule type" value="Genomic_DNA"/>
</dbReference>
<dbReference type="AlphaFoldDB" id="A0A545TRJ4"/>
<reference evidence="2 3" key="1">
    <citation type="submission" date="2019-06" db="EMBL/GenBank/DDBJ databases">
        <title>Whole genome sequence for Rhodospirillaceae sp. R148.</title>
        <authorList>
            <person name="Wang G."/>
        </authorList>
    </citation>
    <scope>NUCLEOTIDE SEQUENCE [LARGE SCALE GENOMIC DNA]</scope>
    <source>
        <strain evidence="2 3">R148</strain>
    </source>
</reference>
<accession>A0A545TRJ4</accession>
<sequence length="128" mass="14351">MATEMVQLRRAFKKKLKDSRLWRMPALENTSMGYAIDGARAFCCLPCGKCLAFCLGFPLFFIGGEGGFLIKEPGFRPDCAPVRPQPDQEARKAYARYATKHPMEGQADAPSERRAKHAGNPDFRHNQS</sequence>
<organism evidence="2 3">
    <name type="scientific">Denitrobaculum tricleocarpae</name>
    <dbReference type="NCBI Taxonomy" id="2591009"/>
    <lineage>
        <taxon>Bacteria</taxon>
        <taxon>Pseudomonadati</taxon>
        <taxon>Pseudomonadota</taxon>
        <taxon>Alphaproteobacteria</taxon>
        <taxon>Rhodospirillales</taxon>
        <taxon>Rhodospirillaceae</taxon>
        <taxon>Denitrobaculum</taxon>
    </lineage>
</organism>
<evidence type="ECO:0000256" key="1">
    <source>
        <dbReference type="SAM" id="MobiDB-lite"/>
    </source>
</evidence>
<feature type="region of interest" description="Disordered" evidence="1">
    <location>
        <begin position="79"/>
        <end position="128"/>
    </location>
</feature>
<protein>
    <submittedName>
        <fullName evidence="2">Uncharacterized protein</fullName>
    </submittedName>
</protein>
<proteinExistence type="predicted"/>
<dbReference type="Proteomes" id="UP000315252">
    <property type="component" value="Unassembled WGS sequence"/>
</dbReference>
<evidence type="ECO:0000313" key="2">
    <source>
        <dbReference type="EMBL" id="TQV79850.1"/>
    </source>
</evidence>
<dbReference type="RefSeq" id="WP_142897031.1">
    <property type="nucleotide sequence ID" value="NZ_ML660055.1"/>
</dbReference>
<name>A0A545TRJ4_9PROT</name>
<keyword evidence="3" id="KW-1185">Reference proteome</keyword>
<comment type="caution">
    <text evidence="2">The sequence shown here is derived from an EMBL/GenBank/DDBJ whole genome shotgun (WGS) entry which is preliminary data.</text>
</comment>
<evidence type="ECO:0000313" key="3">
    <source>
        <dbReference type="Proteomes" id="UP000315252"/>
    </source>
</evidence>
<gene>
    <name evidence="2" type="ORF">FKG95_14260</name>
</gene>